<comment type="caution">
    <text evidence="4">The sequence shown here is derived from an EMBL/GenBank/DDBJ whole genome shotgun (WGS) entry which is preliminary data.</text>
</comment>
<dbReference type="Gene3D" id="3.30.379.10">
    <property type="entry name" value="Chitobiase/beta-hexosaminidase domain 2-like"/>
    <property type="match status" value="1"/>
</dbReference>
<dbReference type="InterPro" id="IPR029018">
    <property type="entry name" value="Hex-like_dom2"/>
</dbReference>
<organism evidence="4 5">
    <name type="scientific">Olivibacter oleidegradans</name>
    <dbReference type="NCBI Taxonomy" id="760123"/>
    <lineage>
        <taxon>Bacteria</taxon>
        <taxon>Pseudomonadati</taxon>
        <taxon>Bacteroidota</taxon>
        <taxon>Sphingobacteriia</taxon>
        <taxon>Sphingobacteriales</taxon>
        <taxon>Sphingobacteriaceae</taxon>
        <taxon>Olivibacter</taxon>
    </lineage>
</organism>
<dbReference type="Gene3D" id="1.20.58.2150">
    <property type="match status" value="1"/>
</dbReference>
<evidence type="ECO:0000256" key="2">
    <source>
        <dbReference type="SAM" id="SignalP"/>
    </source>
</evidence>
<dbReference type="Gene3D" id="3.20.20.520">
    <property type="entry name" value="Glycosyl hydrolase family 115"/>
    <property type="match status" value="1"/>
</dbReference>
<evidence type="ECO:0000256" key="1">
    <source>
        <dbReference type="ARBA" id="ARBA00022801"/>
    </source>
</evidence>
<keyword evidence="1 4" id="KW-0378">Hydrolase</keyword>
<gene>
    <name evidence="4" type="ORF">ACFFI0_23800</name>
</gene>
<feature type="domain" description="Gylcosyl hydrolase 115 C-terminal" evidence="3">
    <location>
        <begin position="795"/>
        <end position="968"/>
    </location>
</feature>
<sequence length="975" mass="111608">MNLKKSFCLLILVLTISTCAIAQDDLFPFVTKTDKVSILYDKQAPKLDSIIANLLAEDIERVTSCKPQVFTELSQVSGNVIAIGSIQSAMIRTVLHKDNDFTEKLKGKWESFGLNIINKPTKNISKALVIAGSDPRGTAFGVFTISEKIGVSPWYWWADAPVKKSKELILKQESYISKSPAVKYRGIFINDEDWGLQPWAAKTFEPETGDIGPKTYAKVFELLLRLKANLIWPAMHPSTKAFFHYPGNRKTAEDYQIVIGSSHAEPMLRNNVDEWDTKAMGHFNYLTNKKRILQYWEGRIQESKGIDAIYTLGMRGIHDGQMEGVNDLKEAVPLVQSIIHEERTLLSKYINKDVTAVPQVLTPYKEVLEIYDHGLKVPNDVTLVWPDDNYGYIHRLNNEQERNRTGGAGVYYHASYWGRPHDYLWLPSMHPALMAEEMIKAYETGARTLWVLNVGDIKPQEYNIQQFLDMALNPAPFQDGKYTQQHLLHWTQGIFGAEKAPLIQSILWKYYQLAFERRPEFMGWSQTEPNTETTYTDFNHFYYGDEAQKRIDQYQALELAVSDLRKQISPHDADAFFQLVYYPVIGASQINKKFLYRDKSYFYSKQNRISAHEYARLAKKAYERIIAETTNYNTKLAKGKWKHIMSMKPRDLAVYQEPVIAPIHIDSVDVWDIAPEGLVTKDSSLLTNQPRLSLPPFDVFNKQRYFVDVFLKKSQPMQWKASVSHPWIRLSKMNGQLFPDSGKSQVRLWVDIDWKNINKKESVPGSITITGGGKQIVLSLSASNPAILQLANYKGFVENNGFVSIHANHFNRQNSQQAKQWKVIPGLGYTENAIQAFPLTVEGNVTTDLDAMKKNGTFVAYDFYNFTETNPSVTIFALPTHPINNNYQVRYAVSIDDGPLKMVNIRTVGRSEEWKQNVLRNRAERKIEMPFLKTGKHQLKIFCVDPGVIVDEIRIDLGGLKKAYRTLPETYIKKL</sequence>
<dbReference type="RefSeq" id="WP_130858191.1">
    <property type="nucleotide sequence ID" value="NZ_JBHLWO010000005.1"/>
</dbReference>
<name>A0ABV6HR51_9SPHI</name>
<dbReference type="GO" id="GO:0016787">
    <property type="term" value="F:hydrolase activity"/>
    <property type="evidence" value="ECO:0007669"/>
    <property type="project" value="UniProtKB-KW"/>
</dbReference>
<dbReference type="SUPFAM" id="SSF55545">
    <property type="entry name" value="beta-N-acetylhexosaminidase-like domain"/>
    <property type="match status" value="1"/>
</dbReference>
<feature type="chain" id="PRO_5047027317" evidence="2">
    <location>
        <begin position="23"/>
        <end position="975"/>
    </location>
</feature>
<dbReference type="Gene3D" id="2.60.120.1620">
    <property type="match status" value="1"/>
</dbReference>
<keyword evidence="2" id="KW-0732">Signal</keyword>
<dbReference type="InterPro" id="IPR031924">
    <property type="entry name" value="GH115"/>
</dbReference>
<proteinExistence type="predicted"/>
<feature type="signal peptide" evidence="2">
    <location>
        <begin position="1"/>
        <end position="22"/>
    </location>
</feature>
<dbReference type="InterPro" id="IPR041437">
    <property type="entry name" value="GH115_C"/>
</dbReference>
<keyword evidence="5" id="KW-1185">Reference proteome</keyword>
<dbReference type="InterPro" id="IPR042301">
    <property type="entry name" value="GH115_sf"/>
</dbReference>
<dbReference type="PANTHER" id="PTHR37842:SF2">
    <property type="entry name" value="GYLCOSYL HYDROLASE 115 C-TERMINAL DOMAIN-CONTAINING PROTEIN"/>
    <property type="match status" value="1"/>
</dbReference>
<dbReference type="EMBL" id="JBHLWO010000005">
    <property type="protein sequence ID" value="MFC0321362.1"/>
    <property type="molecule type" value="Genomic_DNA"/>
</dbReference>
<protein>
    <submittedName>
        <fullName evidence="4">Glycosyl hydrolase 115 family protein</fullName>
    </submittedName>
</protein>
<dbReference type="Pfam" id="PF17829">
    <property type="entry name" value="GH115_C"/>
    <property type="match status" value="1"/>
</dbReference>
<evidence type="ECO:0000259" key="3">
    <source>
        <dbReference type="Pfam" id="PF17829"/>
    </source>
</evidence>
<dbReference type="PANTHER" id="PTHR37842">
    <property type="match status" value="1"/>
</dbReference>
<dbReference type="Proteomes" id="UP001589774">
    <property type="component" value="Unassembled WGS sequence"/>
</dbReference>
<evidence type="ECO:0000313" key="4">
    <source>
        <dbReference type="EMBL" id="MFC0321362.1"/>
    </source>
</evidence>
<reference evidence="4 5" key="1">
    <citation type="submission" date="2024-09" db="EMBL/GenBank/DDBJ databases">
        <authorList>
            <person name="Sun Q."/>
            <person name="Mori K."/>
        </authorList>
    </citation>
    <scope>NUCLEOTIDE SEQUENCE [LARGE SCALE GENOMIC DNA]</scope>
    <source>
        <strain evidence="4 5">CCM 7765</strain>
    </source>
</reference>
<evidence type="ECO:0000313" key="5">
    <source>
        <dbReference type="Proteomes" id="UP001589774"/>
    </source>
</evidence>
<accession>A0ABV6HR51</accession>
<dbReference type="Pfam" id="PF15979">
    <property type="entry name" value="Glyco_hydro_115"/>
    <property type="match status" value="1"/>
</dbReference>